<evidence type="ECO:0000256" key="10">
    <source>
        <dbReference type="SAM" id="MobiDB-lite"/>
    </source>
</evidence>
<dbReference type="InterPro" id="IPR001882">
    <property type="entry name" value="Biotin_BS"/>
</dbReference>
<dbReference type="PANTHER" id="PTHR45266:SF3">
    <property type="entry name" value="OXALOACETATE DECARBOXYLASE ALPHA CHAIN"/>
    <property type="match status" value="1"/>
</dbReference>
<dbReference type="InterPro" id="IPR011053">
    <property type="entry name" value="Single_hybrid_motif"/>
</dbReference>
<feature type="domain" description="Lipoyl-binding" evidence="11">
    <location>
        <begin position="74"/>
        <end position="159"/>
    </location>
</feature>
<evidence type="ECO:0000256" key="1">
    <source>
        <dbReference type="ARBA" id="ARBA00003761"/>
    </source>
</evidence>
<gene>
    <name evidence="12" type="ORF">L2A60_20090</name>
</gene>
<evidence type="ECO:0000256" key="8">
    <source>
        <dbReference type="ARBA" id="ARBA00023267"/>
    </source>
</evidence>
<evidence type="ECO:0000256" key="5">
    <source>
        <dbReference type="ARBA" id="ARBA00022832"/>
    </source>
</evidence>
<dbReference type="PROSITE" id="PS00188">
    <property type="entry name" value="BIOTIN"/>
    <property type="match status" value="1"/>
</dbReference>
<evidence type="ECO:0000313" key="13">
    <source>
        <dbReference type="Proteomes" id="UP001521209"/>
    </source>
</evidence>
<evidence type="ECO:0000313" key="12">
    <source>
        <dbReference type="EMBL" id="MCF3948945.1"/>
    </source>
</evidence>
<comment type="pathway">
    <text evidence="2 9">Lipid metabolism; fatty acid biosynthesis.</text>
</comment>
<dbReference type="InterPro" id="IPR001249">
    <property type="entry name" value="AcCoA_biotinCC"/>
</dbReference>
<comment type="caution">
    <text evidence="12">The sequence shown here is derived from an EMBL/GenBank/DDBJ whole genome shotgun (WGS) entry which is preliminary data.</text>
</comment>
<feature type="region of interest" description="Disordered" evidence="10">
    <location>
        <begin position="43"/>
        <end position="82"/>
    </location>
</feature>
<feature type="compositionally biased region" description="Basic and acidic residues" evidence="10">
    <location>
        <begin position="56"/>
        <end position="66"/>
    </location>
</feature>
<reference evidence="12 13" key="1">
    <citation type="submission" date="2022-01" db="EMBL/GenBank/DDBJ databases">
        <authorList>
            <person name="Won M."/>
            <person name="Kim S.-J."/>
            <person name="Kwon S.-W."/>
        </authorList>
    </citation>
    <scope>NUCLEOTIDE SEQUENCE [LARGE SCALE GENOMIC DNA]</scope>
    <source>
        <strain evidence="12 13">KCTC 23505</strain>
    </source>
</reference>
<dbReference type="SUPFAM" id="SSF51230">
    <property type="entry name" value="Single hybrid motif"/>
    <property type="match status" value="1"/>
</dbReference>
<evidence type="ECO:0000256" key="3">
    <source>
        <dbReference type="ARBA" id="ARBA00017562"/>
    </source>
</evidence>
<evidence type="ECO:0000256" key="2">
    <source>
        <dbReference type="ARBA" id="ARBA00005194"/>
    </source>
</evidence>
<dbReference type="Gene3D" id="2.40.50.100">
    <property type="match status" value="1"/>
</dbReference>
<dbReference type="Proteomes" id="UP001521209">
    <property type="component" value="Unassembled WGS sequence"/>
</dbReference>
<dbReference type="CDD" id="cd06850">
    <property type="entry name" value="biotinyl_domain"/>
    <property type="match status" value="1"/>
</dbReference>
<evidence type="ECO:0000256" key="6">
    <source>
        <dbReference type="ARBA" id="ARBA00023098"/>
    </source>
</evidence>
<evidence type="ECO:0000256" key="4">
    <source>
        <dbReference type="ARBA" id="ARBA00022516"/>
    </source>
</evidence>
<dbReference type="PANTHER" id="PTHR45266">
    <property type="entry name" value="OXALOACETATE DECARBOXYLASE ALPHA CHAIN"/>
    <property type="match status" value="1"/>
</dbReference>
<evidence type="ECO:0000259" key="11">
    <source>
        <dbReference type="PROSITE" id="PS50968"/>
    </source>
</evidence>
<organism evidence="12 13">
    <name type="scientific">Acidiphilium iwatense</name>
    <dbReference type="NCBI Taxonomy" id="768198"/>
    <lineage>
        <taxon>Bacteria</taxon>
        <taxon>Pseudomonadati</taxon>
        <taxon>Pseudomonadota</taxon>
        <taxon>Alphaproteobacteria</taxon>
        <taxon>Acetobacterales</taxon>
        <taxon>Acidocellaceae</taxon>
        <taxon>Acidiphilium</taxon>
    </lineage>
</organism>
<dbReference type="Pfam" id="PF00364">
    <property type="entry name" value="Biotin_lipoyl"/>
    <property type="match status" value="1"/>
</dbReference>
<keyword evidence="5 9" id="KW-0276">Fatty acid metabolism</keyword>
<keyword evidence="7 9" id="KW-0275">Fatty acid biosynthesis</keyword>
<accession>A0ABS9E1Q5</accession>
<dbReference type="PRINTS" id="PR01071">
    <property type="entry name" value="ACOABIOTINCC"/>
</dbReference>
<keyword evidence="4 9" id="KW-0444">Lipid biosynthesis</keyword>
<keyword evidence="8 9" id="KW-0092">Biotin</keyword>
<dbReference type="InterPro" id="IPR050709">
    <property type="entry name" value="Biotin_Carboxyl_Carrier/Decarb"/>
</dbReference>
<evidence type="ECO:0000256" key="9">
    <source>
        <dbReference type="RuleBase" id="RU364072"/>
    </source>
</evidence>
<protein>
    <recommendedName>
        <fullName evidence="3 9">Biotin carboxyl carrier protein of acetyl-CoA carboxylase</fullName>
    </recommendedName>
</protein>
<name>A0ABS9E1Q5_9PROT</name>
<keyword evidence="13" id="KW-1185">Reference proteome</keyword>
<proteinExistence type="predicted"/>
<keyword evidence="6 9" id="KW-0443">Lipid metabolism</keyword>
<dbReference type="RefSeq" id="WP_235706249.1">
    <property type="nucleotide sequence ID" value="NZ_JAKGBZ010000114.1"/>
</dbReference>
<dbReference type="InterPro" id="IPR000089">
    <property type="entry name" value="Biotin_lipoyl"/>
</dbReference>
<sequence length="163" mass="17497">MTLTYKDVADIIKIIDASGCEEVIVELANVKIVVRRSSGTTIIPTATPLSPAEPQKYAEKPRHAERQIAPSGPPADINATDGGTIVRSPMTGTFYRAPSPKDPPFVDIGSIVKSGDSLCSIEVMKLFTTIMAETDGQVTRVFAQNAELVQVGQPLFKIEAIRA</sequence>
<dbReference type="PROSITE" id="PS50968">
    <property type="entry name" value="BIOTINYL_LIPOYL"/>
    <property type="match status" value="1"/>
</dbReference>
<evidence type="ECO:0000256" key="7">
    <source>
        <dbReference type="ARBA" id="ARBA00023160"/>
    </source>
</evidence>
<dbReference type="EMBL" id="JAKGBZ010000114">
    <property type="protein sequence ID" value="MCF3948945.1"/>
    <property type="molecule type" value="Genomic_DNA"/>
</dbReference>
<comment type="function">
    <text evidence="1 9">This protein is a component of the acetyl coenzyme A carboxylase complex; first, biotin carboxylase catalyzes the carboxylation of the carrier protein and then the transcarboxylase transfers the carboxyl group to form malonyl-CoA.</text>
</comment>